<accession>A0A1I2FPM4</accession>
<protein>
    <recommendedName>
        <fullName evidence="3">Excreted virulence factor EspC, type VII ESX diderm</fullName>
    </recommendedName>
</protein>
<dbReference type="STRING" id="35752.SAMN05421541_105531"/>
<dbReference type="Proteomes" id="UP000199645">
    <property type="component" value="Unassembled WGS sequence"/>
</dbReference>
<keyword evidence="2" id="KW-1185">Reference proteome</keyword>
<reference evidence="1 2" key="1">
    <citation type="submission" date="2016-10" db="EMBL/GenBank/DDBJ databases">
        <authorList>
            <person name="de Groot N.N."/>
        </authorList>
    </citation>
    <scope>NUCLEOTIDE SEQUENCE [LARGE SCALE GENOMIC DNA]</scope>
    <source>
        <strain evidence="1 2">DSM 43019</strain>
    </source>
</reference>
<evidence type="ECO:0000313" key="1">
    <source>
        <dbReference type="EMBL" id="SFF06560.1"/>
    </source>
</evidence>
<dbReference type="AlphaFoldDB" id="A0A1I2FPM4"/>
<evidence type="ECO:0008006" key="3">
    <source>
        <dbReference type="Google" id="ProtNLM"/>
    </source>
</evidence>
<dbReference type="EMBL" id="FONV01000005">
    <property type="protein sequence ID" value="SFF06560.1"/>
    <property type="molecule type" value="Genomic_DNA"/>
</dbReference>
<dbReference type="OrthoDB" id="3688882at2"/>
<name>A0A1I2FPM4_9ACTN</name>
<dbReference type="RefSeq" id="WP_093614651.1">
    <property type="nucleotide sequence ID" value="NZ_BOMT01000037.1"/>
</dbReference>
<organism evidence="1 2">
    <name type="scientific">Actinoplanes philippinensis</name>
    <dbReference type="NCBI Taxonomy" id="35752"/>
    <lineage>
        <taxon>Bacteria</taxon>
        <taxon>Bacillati</taxon>
        <taxon>Actinomycetota</taxon>
        <taxon>Actinomycetes</taxon>
        <taxon>Micromonosporales</taxon>
        <taxon>Micromonosporaceae</taxon>
        <taxon>Actinoplanes</taxon>
    </lineage>
</organism>
<gene>
    <name evidence="1" type="ORF">SAMN05421541_105531</name>
</gene>
<proteinExistence type="predicted"/>
<sequence>MADGFSADVDQIHEHAAKIAAVRDRFAAITAASAAITRNDAAYGLLCGWMSGILQERQEAQKTIYSYVEENLRLAQEALTRTGHDYTAADTAAADRIRRSGSL</sequence>
<evidence type="ECO:0000313" key="2">
    <source>
        <dbReference type="Proteomes" id="UP000199645"/>
    </source>
</evidence>